<reference evidence="1 2" key="1">
    <citation type="submission" date="2019-05" db="EMBL/GenBank/DDBJ databases">
        <title>Hymenobacter edaphi sp. nov., isolated from abandoned arsenic-contaminated farmland soil.</title>
        <authorList>
            <person name="Nie L."/>
        </authorList>
    </citation>
    <scope>NUCLEOTIDE SEQUENCE [LARGE SCALE GENOMIC DNA]</scope>
    <source>
        <strain evidence="1 2">1-3-3-8</strain>
    </source>
</reference>
<comment type="caution">
    <text evidence="1">The sequence shown here is derived from an EMBL/GenBank/DDBJ whole genome shotgun (WGS) entry which is preliminary data.</text>
</comment>
<name>A0A5R8WNB7_9BACT</name>
<proteinExistence type="predicted"/>
<dbReference type="EMBL" id="VAJM01000009">
    <property type="protein sequence ID" value="TLM90610.1"/>
    <property type="molecule type" value="Genomic_DNA"/>
</dbReference>
<evidence type="ECO:0000313" key="2">
    <source>
        <dbReference type="Proteomes" id="UP000305517"/>
    </source>
</evidence>
<protein>
    <submittedName>
        <fullName evidence="1">DUF4177 domain-containing protein</fullName>
    </submittedName>
</protein>
<evidence type="ECO:0000313" key="1">
    <source>
        <dbReference type="EMBL" id="TLM90610.1"/>
    </source>
</evidence>
<dbReference type="AlphaFoldDB" id="A0A5R8WNB7"/>
<sequence length="148" mass="16258">MQRLVFGAALAILRHCFTQFFPFRMKIRLLLFALILGLVSFSHLAPAATAGDGGSYMMVISRVSMGFDAQASIVTIQPDGKQEVKAVDFSRFSAKQMANNMTEVHKAAMTIVNQYAAQGWRIVNIAPSDVANGGSTVFSQTIYYLEKK</sequence>
<dbReference type="OrthoDB" id="885850at2"/>
<gene>
    <name evidence="1" type="ORF">FDY95_18050</name>
</gene>
<keyword evidence="2" id="KW-1185">Reference proteome</keyword>
<accession>A0A5R8WNB7</accession>
<organism evidence="1 2">
    <name type="scientific">Hymenobacter jeollabukensis</name>
    <dbReference type="NCBI Taxonomy" id="2025313"/>
    <lineage>
        <taxon>Bacteria</taxon>
        <taxon>Pseudomonadati</taxon>
        <taxon>Bacteroidota</taxon>
        <taxon>Cytophagia</taxon>
        <taxon>Cytophagales</taxon>
        <taxon>Hymenobacteraceae</taxon>
        <taxon>Hymenobacter</taxon>
    </lineage>
</organism>
<dbReference type="Proteomes" id="UP000305517">
    <property type="component" value="Unassembled WGS sequence"/>
</dbReference>